<comment type="catalytic activity">
    <reaction evidence="1">
        <text>ATP + protein L-histidine = ADP + protein N-phospho-L-histidine.</text>
        <dbReference type="EC" id="2.7.13.3"/>
    </reaction>
</comment>
<feature type="transmembrane region" description="Helical" evidence="12">
    <location>
        <begin position="75"/>
        <end position="95"/>
    </location>
</feature>
<dbReference type="SUPFAM" id="SSF47384">
    <property type="entry name" value="Homodimeric domain of signal transducing histidine kinase"/>
    <property type="match status" value="1"/>
</dbReference>
<feature type="transmembrane region" description="Helical" evidence="12">
    <location>
        <begin position="228"/>
        <end position="257"/>
    </location>
</feature>
<evidence type="ECO:0000256" key="4">
    <source>
        <dbReference type="ARBA" id="ARBA00022475"/>
    </source>
</evidence>
<feature type="coiled-coil region" evidence="11">
    <location>
        <begin position="296"/>
        <end position="330"/>
    </location>
</feature>
<dbReference type="PRINTS" id="PR00344">
    <property type="entry name" value="BCTRLSENSOR"/>
</dbReference>
<feature type="domain" description="Histidine kinase" evidence="13">
    <location>
        <begin position="330"/>
        <end position="550"/>
    </location>
</feature>
<keyword evidence="15" id="KW-0067">ATP-binding</keyword>
<dbReference type="PROSITE" id="PS50110">
    <property type="entry name" value="RESPONSE_REGULATORY"/>
    <property type="match status" value="1"/>
</dbReference>
<dbReference type="Proteomes" id="UP000830116">
    <property type="component" value="Chromosome"/>
</dbReference>
<dbReference type="Pfam" id="PF00512">
    <property type="entry name" value="HisKA"/>
    <property type="match status" value="1"/>
</dbReference>
<comment type="subcellular location">
    <subcellularLocation>
        <location evidence="2">Cell membrane</location>
        <topology evidence="2">Multi-pass membrane protein</topology>
    </subcellularLocation>
</comment>
<evidence type="ECO:0000313" key="16">
    <source>
        <dbReference type="Proteomes" id="UP000830116"/>
    </source>
</evidence>
<keyword evidence="7 12" id="KW-1133">Transmembrane helix</keyword>
<dbReference type="InterPro" id="IPR007895">
    <property type="entry name" value="MASE1"/>
</dbReference>
<sequence length="713" mass="80138">MNTRRLPWWTWVVPFIALPLATMLSLPFATNKLYWIYFPINIGVVMALWWGPRVLIPVFLNALWAVQMLGLPKTYLYPLYALPETLQVFIAWMLVKERFKGLSAWRPSPKNISLLFVYGLLIPTLVCSALTQGIYIFTGHVDRSLFLWNTLIAVIGDLTGGVFLCFPLLILLTPFLYKRNLSLFKHETLPPFHLEKVTFKEKLLWVGVLAGSLALALTMPLAQTWYVYGILILISAAWYGLYASLIINTWIMAITVLSPKFFNIPGSEEPFFVQTPSTLLTLCFCALITGSAVTSLTEKLVKLKETEGELKSAKDQAEEASQAKSEFLARMSHEIRTPLNSVLGMLELLKETQLSNDQQRYLTLFSHAGENLKALINDLLDFSKIEAKALNVENVSFNLHATIRSVFEILQIKAEEKGIHFVLNINPDVPAYHFGDPTRLRQVLFNLIGNALKFTDEGKVQVDVNIAKTGTKEELAIDVADTGIGIPRDKQAKLFSPFFQGEPGISRKFGGTGLGLVISKNLVEIMGGTMEMKSLAGRGTTFRIHLPYSPDLTNQQEKKSTPIYAFNKSDRRYKILLVDDSEDNRVLLIHYLKSLPFDCIEAVNGQEAVDKFAAEKFDLVFMDMQMPIMTGYKATEIIRHYETEKKLQHTPIIALTATAVLEDLKRALAAGCDAYAVKPVKKTEILEILSQHLTTKVPIKEAFKERPGPSPTI</sequence>
<dbReference type="Gene3D" id="3.30.565.10">
    <property type="entry name" value="Histidine kinase-like ATPase, C-terminal domain"/>
    <property type="match status" value="1"/>
</dbReference>
<dbReference type="InterPro" id="IPR036097">
    <property type="entry name" value="HisK_dim/P_sf"/>
</dbReference>
<dbReference type="SUPFAM" id="SSF52172">
    <property type="entry name" value="CheY-like"/>
    <property type="match status" value="1"/>
</dbReference>
<evidence type="ECO:0000313" key="15">
    <source>
        <dbReference type="EMBL" id="UOF01736.1"/>
    </source>
</evidence>
<dbReference type="SMART" id="SM00448">
    <property type="entry name" value="REC"/>
    <property type="match status" value="1"/>
</dbReference>
<dbReference type="PROSITE" id="PS50109">
    <property type="entry name" value="HIS_KIN"/>
    <property type="match status" value="1"/>
</dbReference>
<dbReference type="RefSeq" id="WP_243538340.1">
    <property type="nucleotide sequence ID" value="NZ_CP093442.1"/>
</dbReference>
<evidence type="ECO:0000256" key="2">
    <source>
        <dbReference type="ARBA" id="ARBA00004651"/>
    </source>
</evidence>
<dbReference type="SUPFAM" id="SSF55874">
    <property type="entry name" value="ATPase domain of HSP90 chaperone/DNA topoisomerase II/histidine kinase"/>
    <property type="match status" value="1"/>
</dbReference>
<evidence type="ECO:0000256" key="5">
    <source>
        <dbReference type="ARBA" id="ARBA00022553"/>
    </source>
</evidence>
<dbReference type="PANTHER" id="PTHR45339:SF1">
    <property type="entry name" value="HYBRID SIGNAL TRANSDUCTION HISTIDINE KINASE J"/>
    <property type="match status" value="1"/>
</dbReference>
<keyword evidence="16" id="KW-1185">Reference proteome</keyword>
<evidence type="ECO:0000259" key="14">
    <source>
        <dbReference type="PROSITE" id="PS50110"/>
    </source>
</evidence>
<protein>
    <recommendedName>
        <fullName evidence="3">histidine kinase</fullName>
        <ecNumber evidence="3">2.7.13.3</ecNumber>
    </recommendedName>
</protein>
<dbReference type="SMART" id="SM00387">
    <property type="entry name" value="HATPase_c"/>
    <property type="match status" value="1"/>
</dbReference>
<feature type="transmembrane region" description="Helical" evidence="12">
    <location>
        <begin position="33"/>
        <end position="55"/>
    </location>
</feature>
<evidence type="ECO:0000256" key="1">
    <source>
        <dbReference type="ARBA" id="ARBA00000085"/>
    </source>
</evidence>
<dbReference type="InterPro" id="IPR001789">
    <property type="entry name" value="Sig_transdc_resp-reg_receiver"/>
</dbReference>
<keyword evidence="5 10" id="KW-0597">Phosphoprotein</keyword>
<evidence type="ECO:0000256" key="3">
    <source>
        <dbReference type="ARBA" id="ARBA00012438"/>
    </source>
</evidence>
<evidence type="ECO:0000256" key="8">
    <source>
        <dbReference type="ARBA" id="ARBA00023012"/>
    </source>
</evidence>
<evidence type="ECO:0000256" key="9">
    <source>
        <dbReference type="ARBA" id="ARBA00023136"/>
    </source>
</evidence>
<dbReference type="CDD" id="cd17546">
    <property type="entry name" value="REC_hyHK_CKI1_RcsC-like"/>
    <property type="match status" value="1"/>
</dbReference>
<evidence type="ECO:0000256" key="12">
    <source>
        <dbReference type="SAM" id="Phobius"/>
    </source>
</evidence>
<keyword evidence="11" id="KW-0175">Coiled coil</keyword>
<dbReference type="Pfam" id="PF05231">
    <property type="entry name" value="MASE1"/>
    <property type="match status" value="1"/>
</dbReference>
<dbReference type="CDD" id="cd00082">
    <property type="entry name" value="HisKA"/>
    <property type="match status" value="1"/>
</dbReference>
<dbReference type="Gene3D" id="3.40.50.2300">
    <property type="match status" value="1"/>
</dbReference>
<evidence type="ECO:0000256" key="7">
    <source>
        <dbReference type="ARBA" id="ARBA00022989"/>
    </source>
</evidence>
<feature type="transmembrane region" description="Helical" evidence="12">
    <location>
        <begin position="115"/>
        <end position="138"/>
    </location>
</feature>
<name>A0ABY4CDF2_9BACT</name>
<dbReference type="InterPro" id="IPR005467">
    <property type="entry name" value="His_kinase_dom"/>
</dbReference>
<organism evidence="15 16">
    <name type="scientific">Bdellovibrio reynosensis</name>
    <dbReference type="NCBI Taxonomy" id="2835041"/>
    <lineage>
        <taxon>Bacteria</taxon>
        <taxon>Pseudomonadati</taxon>
        <taxon>Bdellovibrionota</taxon>
        <taxon>Bdellovibrionia</taxon>
        <taxon>Bdellovibrionales</taxon>
        <taxon>Pseudobdellovibrionaceae</taxon>
        <taxon>Bdellovibrio</taxon>
    </lineage>
</organism>
<evidence type="ECO:0000256" key="6">
    <source>
        <dbReference type="ARBA" id="ARBA00022692"/>
    </source>
</evidence>
<dbReference type="Gene3D" id="1.10.287.130">
    <property type="match status" value="1"/>
</dbReference>
<gene>
    <name evidence="15" type="ORF">MNR06_02050</name>
</gene>
<keyword evidence="15" id="KW-0547">Nucleotide-binding</keyword>
<dbReference type="GO" id="GO:0005524">
    <property type="term" value="F:ATP binding"/>
    <property type="evidence" value="ECO:0007669"/>
    <property type="project" value="UniProtKB-KW"/>
</dbReference>
<feature type="transmembrane region" description="Helical" evidence="12">
    <location>
        <begin position="278"/>
        <end position="296"/>
    </location>
</feature>
<keyword evidence="9 12" id="KW-0472">Membrane</keyword>
<dbReference type="InterPro" id="IPR011006">
    <property type="entry name" value="CheY-like_superfamily"/>
</dbReference>
<dbReference type="InterPro" id="IPR003661">
    <property type="entry name" value="HisK_dim/P_dom"/>
</dbReference>
<dbReference type="SMART" id="SM00388">
    <property type="entry name" value="HisKA"/>
    <property type="match status" value="1"/>
</dbReference>
<keyword evidence="6 12" id="KW-0812">Transmembrane</keyword>
<dbReference type="EMBL" id="CP093442">
    <property type="protein sequence ID" value="UOF01736.1"/>
    <property type="molecule type" value="Genomic_DNA"/>
</dbReference>
<dbReference type="InterPro" id="IPR004358">
    <property type="entry name" value="Sig_transdc_His_kin-like_C"/>
</dbReference>
<feature type="transmembrane region" description="Helical" evidence="12">
    <location>
        <begin position="150"/>
        <end position="177"/>
    </location>
</feature>
<accession>A0ABY4CDF2</accession>
<evidence type="ECO:0000256" key="11">
    <source>
        <dbReference type="SAM" id="Coils"/>
    </source>
</evidence>
<feature type="transmembrane region" description="Helical" evidence="12">
    <location>
        <begin position="203"/>
        <end position="222"/>
    </location>
</feature>
<keyword evidence="8" id="KW-0902">Two-component regulatory system</keyword>
<dbReference type="InterPro" id="IPR036890">
    <property type="entry name" value="HATPase_C_sf"/>
</dbReference>
<evidence type="ECO:0000259" key="13">
    <source>
        <dbReference type="PROSITE" id="PS50109"/>
    </source>
</evidence>
<dbReference type="CDD" id="cd16922">
    <property type="entry name" value="HATPase_EvgS-ArcB-TorS-like"/>
    <property type="match status" value="1"/>
</dbReference>
<dbReference type="Pfam" id="PF00072">
    <property type="entry name" value="Response_reg"/>
    <property type="match status" value="1"/>
</dbReference>
<dbReference type="PANTHER" id="PTHR45339">
    <property type="entry name" value="HYBRID SIGNAL TRANSDUCTION HISTIDINE KINASE J"/>
    <property type="match status" value="1"/>
</dbReference>
<evidence type="ECO:0000256" key="10">
    <source>
        <dbReference type="PROSITE-ProRule" id="PRU00169"/>
    </source>
</evidence>
<dbReference type="InterPro" id="IPR003594">
    <property type="entry name" value="HATPase_dom"/>
</dbReference>
<dbReference type="Pfam" id="PF02518">
    <property type="entry name" value="HATPase_c"/>
    <property type="match status" value="1"/>
</dbReference>
<reference evidence="15" key="1">
    <citation type="submission" date="2022-03" db="EMBL/GenBank/DDBJ databases">
        <title>Genome Identification and Characterization of new species Bdellovibrio reynosense LBG001 sp. nov. from a Mexico soil sample.</title>
        <authorList>
            <person name="Camilli A."/>
            <person name="Ajao Y."/>
            <person name="Guo X."/>
        </authorList>
    </citation>
    <scope>NUCLEOTIDE SEQUENCE</scope>
    <source>
        <strain evidence="15">LBG001</strain>
    </source>
</reference>
<feature type="domain" description="Response regulatory" evidence="14">
    <location>
        <begin position="574"/>
        <end position="693"/>
    </location>
</feature>
<feature type="transmembrane region" description="Helical" evidence="12">
    <location>
        <begin position="6"/>
        <end position="26"/>
    </location>
</feature>
<proteinExistence type="predicted"/>
<keyword evidence="4" id="KW-1003">Cell membrane</keyword>
<feature type="modified residue" description="4-aspartylphosphate" evidence="10">
    <location>
        <position position="623"/>
    </location>
</feature>
<dbReference type="EC" id="2.7.13.3" evidence="3"/>